<evidence type="ECO:0000313" key="1">
    <source>
        <dbReference type="EMBL" id="KAL0295271.1"/>
    </source>
</evidence>
<evidence type="ECO:0000313" key="2">
    <source>
        <dbReference type="EMBL" id="KAL0329117.1"/>
    </source>
</evidence>
<dbReference type="EMBL" id="JACGWJ010000022">
    <property type="protein sequence ID" value="KAL0329117.1"/>
    <property type="molecule type" value="Genomic_DNA"/>
</dbReference>
<comment type="caution">
    <text evidence="1">The sequence shown here is derived from an EMBL/GenBank/DDBJ whole genome shotgun (WGS) entry which is preliminary data.</text>
</comment>
<accession>A0AAW2JNN2</accession>
<dbReference type="EMBL" id="JACGWJ010000066">
    <property type="protein sequence ID" value="KAL0295271.1"/>
    <property type="molecule type" value="Genomic_DNA"/>
</dbReference>
<sequence>MTRPPLALPPSGLPFLPMLPRRRPTTLRACGVFARRSLPVVPSSPLAVWAGCPSLLRSVRLWITGTNVVEWNSRRVTRSTVPRCEVQVVMITPGYALAPLTGTPEPANARETRVGRSSIHPTGGVDNEATFTTFSLLSLCKVGRFA</sequence>
<reference evidence="1" key="1">
    <citation type="submission" date="2020-06" db="EMBL/GenBank/DDBJ databases">
        <authorList>
            <person name="Li T."/>
            <person name="Hu X."/>
            <person name="Zhang T."/>
            <person name="Song X."/>
            <person name="Zhang H."/>
            <person name="Dai N."/>
            <person name="Sheng W."/>
            <person name="Hou X."/>
            <person name="Wei L."/>
        </authorList>
    </citation>
    <scope>NUCLEOTIDE SEQUENCE</scope>
    <source>
        <strain evidence="1">G02</strain>
        <tissue evidence="1">Leaf</tissue>
    </source>
</reference>
<dbReference type="AlphaFoldDB" id="A0AAW2JNN2"/>
<gene>
    <name evidence="2" type="ORF">Sradi_4898400</name>
    <name evidence="1" type="ORF">Sradi_6844000</name>
</gene>
<proteinExistence type="predicted"/>
<name>A0AAW2JNN2_SESRA</name>
<protein>
    <submittedName>
        <fullName evidence="1">Uncharacterized protein</fullName>
    </submittedName>
</protein>
<organism evidence="1">
    <name type="scientific">Sesamum radiatum</name>
    <name type="common">Black benniseed</name>
    <dbReference type="NCBI Taxonomy" id="300843"/>
    <lineage>
        <taxon>Eukaryota</taxon>
        <taxon>Viridiplantae</taxon>
        <taxon>Streptophyta</taxon>
        <taxon>Embryophyta</taxon>
        <taxon>Tracheophyta</taxon>
        <taxon>Spermatophyta</taxon>
        <taxon>Magnoliopsida</taxon>
        <taxon>eudicotyledons</taxon>
        <taxon>Gunneridae</taxon>
        <taxon>Pentapetalae</taxon>
        <taxon>asterids</taxon>
        <taxon>lamiids</taxon>
        <taxon>Lamiales</taxon>
        <taxon>Pedaliaceae</taxon>
        <taxon>Sesamum</taxon>
    </lineage>
</organism>
<reference evidence="1" key="2">
    <citation type="journal article" date="2024" name="Plant">
        <title>Genomic evolution and insights into agronomic trait innovations of Sesamum species.</title>
        <authorList>
            <person name="Miao H."/>
            <person name="Wang L."/>
            <person name="Qu L."/>
            <person name="Liu H."/>
            <person name="Sun Y."/>
            <person name="Le M."/>
            <person name="Wang Q."/>
            <person name="Wei S."/>
            <person name="Zheng Y."/>
            <person name="Lin W."/>
            <person name="Duan Y."/>
            <person name="Cao H."/>
            <person name="Xiong S."/>
            <person name="Wang X."/>
            <person name="Wei L."/>
            <person name="Li C."/>
            <person name="Ma Q."/>
            <person name="Ju M."/>
            <person name="Zhao R."/>
            <person name="Li G."/>
            <person name="Mu C."/>
            <person name="Tian Q."/>
            <person name="Mei H."/>
            <person name="Zhang T."/>
            <person name="Gao T."/>
            <person name="Zhang H."/>
        </authorList>
    </citation>
    <scope>NUCLEOTIDE SEQUENCE</scope>
    <source>
        <strain evidence="1">G02</strain>
    </source>
</reference>